<dbReference type="AlphaFoldDB" id="A0A5M6CDS0"/>
<evidence type="ECO:0000313" key="2">
    <source>
        <dbReference type="Proteomes" id="UP000323632"/>
    </source>
</evidence>
<keyword evidence="2" id="KW-1185">Reference proteome</keyword>
<name>A0A5M6CDS0_9BACT</name>
<accession>A0A5M6CDS0</accession>
<reference evidence="1 2" key="1">
    <citation type="submission" date="2019-09" db="EMBL/GenBank/DDBJ databases">
        <title>Genome sequence and assembly of Taibaiella sp.</title>
        <authorList>
            <person name="Chhetri G."/>
        </authorList>
    </citation>
    <scope>NUCLEOTIDE SEQUENCE [LARGE SCALE GENOMIC DNA]</scope>
    <source>
        <strain evidence="1 2">KVB11</strain>
    </source>
</reference>
<dbReference type="Proteomes" id="UP000323632">
    <property type="component" value="Unassembled WGS sequence"/>
</dbReference>
<organism evidence="1 2">
    <name type="scientific">Taibaiella lutea</name>
    <dbReference type="NCBI Taxonomy" id="2608001"/>
    <lineage>
        <taxon>Bacteria</taxon>
        <taxon>Pseudomonadati</taxon>
        <taxon>Bacteroidota</taxon>
        <taxon>Chitinophagia</taxon>
        <taxon>Chitinophagales</taxon>
        <taxon>Chitinophagaceae</taxon>
        <taxon>Taibaiella</taxon>
    </lineage>
</organism>
<evidence type="ECO:0000313" key="1">
    <source>
        <dbReference type="EMBL" id="KAA5533318.1"/>
    </source>
</evidence>
<dbReference type="RefSeq" id="WP_150033065.1">
    <property type="nucleotide sequence ID" value="NZ_VWSH01000003.1"/>
</dbReference>
<gene>
    <name evidence="1" type="ORF">F0919_12280</name>
</gene>
<proteinExistence type="predicted"/>
<protein>
    <submittedName>
        <fullName evidence="1">Uncharacterized protein</fullName>
    </submittedName>
</protein>
<sequence>MTKNILRFTILCIVFFSGLGNKKSFSQTTATIPAAVKQAYGDAATSFSKEQIDWLINQLERSKIQKKKLITGEAIPLLSSVSLMSKFIPSLQKDNFNNPQSINPLKYNIDFFKTEDQSFRIDGTDYVLFIAGKK</sequence>
<dbReference type="EMBL" id="VWSH01000003">
    <property type="protein sequence ID" value="KAA5533318.1"/>
    <property type="molecule type" value="Genomic_DNA"/>
</dbReference>
<comment type="caution">
    <text evidence="1">The sequence shown here is derived from an EMBL/GenBank/DDBJ whole genome shotgun (WGS) entry which is preliminary data.</text>
</comment>